<keyword evidence="4 5" id="KW-0975">Bacterial flagellum</keyword>
<dbReference type="InterPro" id="IPR003481">
    <property type="entry name" value="FliD_N"/>
</dbReference>
<evidence type="ECO:0000256" key="2">
    <source>
        <dbReference type="ARBA" id="ARBA00011255"/>
    </source>
</evidence>
<dbReference type="Proteomes" id="UP000035352">
    <property type="component" value="Chromosome"/>
</dbReference>
<evidence type="ECO:0000259" key="7">
    <source>
        <dbReference type="Pfam" id="PF07195"/>
    </source>
</evidence>
<accession>A0A0G3BV22</accession>
<evidence type="ECO:0000259" key="6">
    <source>
        <dbReference type="Pfam" id="PF02465"/>
    </source>
</evidence>
<dbReference type="GO" id="GO:0007155">
    <property type="term" value="P:cell adhesion"/>
    <property type="evidence" value="ECO:0007669"/>
    <property type="project" value="InterPro"/>
</dbReference>
<keyword evidence="8" id="KW-0966">Cell projection</keyword>
<proteinExistence type="inferred from homology"/>
<dbReference type="PANTHER" id="PTHR30288">
    <property type="entry name" value="FLAGELLAR CAP/ASSEMBLY PROTEIN FLID"/>
    <property type="match status" value="1"/>
</dbReference>
<feature type="domain" description="Flagellar hook-associated protein 2 C-terminal" evidence="7">
    <location>
        <begin position="228"/>
        <end position="444"/>
    </location>
</feature>
<name>A0A0G3BV22_9BURK</name>
<keyword evidence="8" id="KW-0969">Cilium</keyword>
<dbReference type="GO" id="GO:0009424">
    <property type="term" value="C:bacterial-type flagellum hook"/>
    <property type="evidence" value="ECO:0007669"/>
    <property type="project" value="UniProtKB-UniRule"/>
</dbReference>
<evidence type="ECO:0000256" key="1">
    <source>
        <dbReference type="ARBA" id="ARBA00009764"/>
    </source>
</evidence>
<sequence length="454" mass="47542">MLTDFNPTTMATQLATAYTQGLQTQLTTQTKKTDAVAAALTKLQSALRTFNTAASGLSGTGKSVMQYAASFSTADIGTATASSTAQPGTHSFYVERLATAHQIAYDNLPTVPVAQGGVLGVQLAGGTSFNVNFATADLDADGNLTPAETARAINQAADNKGQVSAMVVTVGATTQLVLSSTATGAANQITLDTSAMPAGALKTTLAAVPNTLVAAQDAIVWLGAKDTGVKIQQASNTYTSVQGVTMTFKRAMAVGEAPVQLTVTADKTATADKLRGFVDAYNTLQKTLDELTKSADAEKGTEAAVFASDSGVRALRNKLNDLIRQDFGGARLLDFGIKSDRNGALSLDTAKLDKTLAAGTLSLDTLFGSASLTARSGLLGALDTHLDLWTDTTSGQIKRRQDSVQTQQKAARQRQAQLDDQYQRSYDRYLLQFSQLQTLMSQMSQTSGLFTSAG</sequence>
<dbReference type="AlphaFoldDB" id="A0A0G3BV22"/>
<evidence type="ECO:0000313" key="9">
    <source>
        <dbReference type="Proteomes" id="UP000035352"/>
    </source>
</evidence>
<feature type="domain" description="Flagellar hook-associated protein 2 N-terminal" evidence="6">
    <location>
        <begin position="5"/>
        <end position="101"/>
    </location>
</feature>
<comment type="function">
    <text evidence="5">Required for morphogenesis and for the elongation of the flagellar filament by facilitating polymerization of the flagellin monomers at the tip of growing filament. Forms a capping structure, which prevents flagellin subunits (transported through the central channel of the flagellum) from leaking out without polymerization at the distal end.</text>
</comment>
<comment type="subunit">
    <text evidence="2 5">Homopentamer.</text>
</comment>
<dbReference type="Pfam" id="PF02465">
    <property type="entry name" value="FliD_N"/>
    <property type="match status" value="1"/>
</dbReference>
<dbReference type="InterPro" id="IPR040026">
    <property type="entry name" value="FliD"/>
</dbReference>
<protein>
    <recommendedName>
        <fullName evidence="5">Flagellar hook-associated protein 2</fullName>
        <shortName evidence="5">HAP2</shortName>
    </recommendedName>
    <alternativeName>
        <fullName evidence="5">Flagellar cap protein</fullName>
    </alternativeName>
</protein>
<keyword evidence="9" id="KW-1185">Reference proteome</keyword>
<dbReference type="Pfam" id="PF07195">
    <property type="entry name" value="FliD_C"/>
    <property type="match status" value="1"/>
</dbReference>
<reference evidence="8 9" key="1">
    <citation type="submission" date="2015-05" db="EMBL/GenBank/DDBJ databases">
        <authorList>
            <person name="Tang B."/>
            <person name="Yu Y."/>
        </authorList>
    </citation>
    <scope>NUCLEOTIDE SEQUENCE [LARGE SCALE GENOMIC DNA]</scope>
    <source>
        <strain evidence="8 9">DSM 7029</strain>
    </source>
</reference>
<evidence type="ECO:0000313" key="8">
    <source>
        <dbReference type="EMBL" id="AKJ30365.1"/>
    </source>
</evidence>
<keyword evidence="5" id="KW-0964">Secreted</keyword>
<dbReference type="PANTHER" id="PTHR30288:SF0">
    <property type="entry name" value="FLAGELLAR HOOK-ASSOCIATED PROTEIN 2"/>
    <property type="match status" value="1"/>
</dbReference>
<keyword evidence="3" id="KW-0175">Coiled coil</keyword>
<dbReference type="KEGG" id="pbh:AAW51_3674"/>
<evidence type="ECO:0000256" key="3">
    <source>
        <dbReference type="ARBA" id="ARBA00023054"/>
    </source>
</evidence>
<comment type="subcellular location">
    <subcellularLocation>
        <location evidence="5">Secreted</location>
    </subcellularLocation>
    <subcellularLocation>
        <location evidence="5">Bacterial flagellum</location>
    </subcellularLocation>
</comment>
<organism evidence="8 9">
    <name type="scientific">Caldimonas brevitalea</name>
    <dbReference type="NCBI Taxonomy" id="413882"/>
    <lineage>
        <taxon>Bacteria</taxon>
        <taxon>Pseudomonadati</taxon>
        <taxon>Pseudomonadota</taxon>
        <taxon>Betaproteobacteria</taxon>
        <taxon>Burkholderiales</taxon>
        <taxon>Sphaerotilaceae</taxon>
        <taxon>Caldimonas</taxon>
    </lineage>
</organism>
<evidence type="ECO:0000256" key="4">
    <source>
        <dbReference type="ARBA" id="ARBA00023143"/>
    </source>
</evidence>
<dbReference type="InterPro" id="IPR010809">
    <property type="entry name" value="FliD_C"/>
</dbReference>
<dbReference type="EMBL" id="CP011371">
    <property type="protein sequence ID" value="AKJ30365.1"/>
    <property type="molecule type" value="Genomic_DNA"/>
</dbReference>
<evidence type="ECO:0000256" key="5">
    <source>
        <dbReference type="RuleBase" id="RU362066"/>
    </source>
</evidence>
<dbReference type="GO" id="GO:0009421">
    <property type="term" value="C:bacterial-type flagellum filament cap"/>
    <property type="evidence" value="ECO:0007669"/>
    <property type="project" value="InterPro"/>
</dbReference>
<comment type="similarity">
    <text evidence="1 5">Belongs to the FliD family.</text>
</comment>
<dbReference type="RefSeq" id="WP_238947629.1">
    <property type="nucleotide sequence ID" value="NZ_CP011371.1"/>
</dbReference>
<dbReference type="STRING" id="413882.AAW51_3674"/>
<dbReference type="GO" id="GO:0005576">
    <property type="term" value="C:extracellular region"/>
    <property type="evidence" value="ECO:0007669"/>
    <property type="project" value="UniProtKB-SubCell"/>
</dbReference>
<gene>
    <name evidence="8" type="primary">fliD</name>
    <name evidence="8" type="ORF">AAW51_3674</name>
</gene>
<keyword evidence="8" id="KW-0282">Flagellum</keyword>